<evidence type="ECO:0000259" key="3">
    <source>
        <dbReference type="Pfam" id="PF07859"/>
    </source>
</evidence>
<gene>
    <name evidence="4" type="ORF">ACFQY8_01870</name>
</gene>
<keyword evidence="1 4" id="KW-0378">Hydrolase</keyword>
<keyword evidence="2" id="KW-0732">Signal</keyword>
<name>A0ABW2Y2L0_9BIFI</name>
<feature type="domain" description="Alpha/beta hydrolase fold-3" evidence="3">
    <location>
        <begin position="117"/>
        <end position="321"/>
    </location>
</feature>
<dbReference type="PANTHER" id="PTHR48081:SF8">
    <property type="entry name" value="ALPHA_BETA HYDROLASE FOLD-3 DOMAIN-CONTAINING PROTEIN-RELATED"/>
    <property type="match status" value="1"/>
</dbReference>
<dbReference type="InterPro" id="IPR013094">
    <property type="entry name" value="AB_hydrolase_3"/>
</dbReference>
<evidence type="ECO:0000313" key="5">
    <source>
        <dbReference type="Proteomes" id="UP001597036"/>
    </source>
</evidence>
<dbReference type="InterPro" id="IPR029058">
    <property type="entry name" value="AB_hydrolase_fold"/>
</dbReference>
<evidence type="ECO:0000256" key="1">
    <source>
        <dbReference type="ARBA" id="ARBA00022801"/>
    </source>
</evidence>
<dbReference type="RefSeq" id="WP_377938047.1">
    <property type="nucleotide sequence ID" value="NZ_JBHTHQ010000012.1"/>
</dbReference>
<dbReference type="Proteomes" id="UP001597036">
    <property type="component" value="Unassembled WGS sequence"/>
</dbReference>
<feature type="chain" id="PRO_5045497151" evidence="2">
    <location>
        <begin position="23"/>
        <end position="346"/>
    </location>
</feature>
<keyword evidence="5" id="KW-1185">Reference proteome</keyword>
<dbReference type="InterPro" id="IPR050300">
    <property type="entry name" value="GDXG_lipolytic_enzyme"/>
</dbReference>
<accession>A0ABW2Y2L0</accession>
<reference evidence="5" key="1">
    <citation type="journal article" date="2019" name="Int. J. Syst. Evol. Microbiol.">
        <title>The Global Catalogue of Microorganisms (GCM) 10K type strain sequencing project: providing services to taxonomists for standard genome sequencing and annotation.</title>
        <authorList>
            <consortium name="The Broad Institute Genomics Platform"/>
            <consortium name="The Broad Institute Genome Sequencing Center for Infectious Disease"/>
            <person name="Wu L."/>
            <person name="Ma J."/>
        </authorList>
    </citation>
    <scope>NUCLEOTIDE SEQUENCE [LARGE SCALE GENOMIC DNA]</scope>
    <source>
        <strain evidence="5">CCM 8604</strain>
    </source>
</reference>
<proteinExistence type="predicted"/>
<dbReference type="EMBL" id="JBHTHQ010000012">
    <property type="protein sequence ID" value="MFD0704498.1"/>
    <property type="molecule type" value="Genomic_DNA"/>
</dbReference>
<sequence length="346" mass="37831">MAKNTIAKLVTAAAALTGAAWAFDKYAQHKFQRSGISLAINKLSELSPSRTAQDEMALLDEHKSAERPAGLPGIILKSGIADVYDDGNDQDFDTFGMVTYRFKPRDYSSATVHNVTVLYVHGGGYITGFDAYHVAFMTRLARQMGVTVIAPDYAPAPWGTAKDAYRSITALYTRYGILNPDEKVILMGDSAGAGLAFGLALTWAKQGLQAPEGIIAISPWVDVTLSNPDIHAYVDRDPMLDADRLRVDAHEWAGQWSMDDSRISPLKANSADIKALHKSEVTIIQGSDEIFFPDVTDFATRLTSAGVKTKLHIGEHMTHDYPLQPIPEAKESWSQIEMAIVEATVE</sequence>
<evidence type="ECO:0000313" key="4">
    <source>
        <dbReference type="EMBL" id="MFD0704498.1"/>
    </source>
</evidence>
<dbReference type="PANTHER" id="PTHR48081">
    <property type="entry name" value="AB HYDROLASE SUPERFAMILY PROTEIN C4A8.06C"/>
    <property type="match status" value="1"/>
</dbReference>
<comment type="caution">
    <text evidence="4">The sequence shown here is derived from an EMBL/GenBank/DDBJ whole genome shotgun (WGS) entry which is preliminary data.</text>
</comment>
<protein>
    <submittedName>
        <fullName evidence="4">Alpha/beta hydrolase</fullName>
    </submittedName>
</protein>
<feature type="signal peptide" evidence="2">
    <location>
        <begin position="1"/>
        <end position="22"/>
    </location>
</feature>
<organism evidence="4 5">
    <name type="scientific">Alloscardovia venturai</name>
    <dbReference type="NCBI Taxonomy" id="1769421"/>
    <lineage>
        <taxon>Bacteria</taxon>
        <taxon>Bacillati</taxon>
        <taxon>Actinomycetota</taxon>
        <taxon>Actinomycetes</taxon>
        <taxon>Bifidobacteriales</taxon>
        <taxon>Bifidobacteriaceae</taxon>
        <taxon>Alloscardovia</taxon>
    </lineage>
</organism>
<dbReference type="Pfam" id="PF07859">
    <property type="entry name" value="Abhydrolase_3"/>
    <property type="match status" value="1"/>
</dbReference>
<dbReference type="SUPFAM" id="SSF53474">
    <property type="entry name" value="alpha/beta-Hydrolases"/>
    <property type="match status" value="1"/>
</dbReference>
<dbReference type="Gene3D" id="3.40.50.1820">
    <property type="entry name" value="alpha/beta hydrolase"/>
    <property type="match status" value="1"/>
</dbReference>
<evidence type="ECO:0000256" key="2">
    <source>
        <dbReference type="SAM" id="SignalP"/>
    </source>
</evidence>
<dbReference type="GO" id="GO:0016787">
    <property type="term" value="F:hydrolase activity"/>
    <property type="evidence" value="ECO:0007669"/>
    <property type="project" value="UniProtKB-KW"/>
</dbReference>